<proteinExistence type="predicted"/>
<sequence>MAGGRGKKAMAKGPISGQLSILRTFVSAFRASYDFSHQVHFLDKMHGMTLLFEVPSGSCCTGVYEIVKAHYRIQFLLHPQLIVIWIDKCSKRPLFIV</sequence>
<reference evidence="1 2" key="1">
    <citation type="journal article" date="2020" name="Nat. Food">
        <title>A phased Vanilla planifolia genome enables genetic improvement of flavour and production.</title>
        <authorList>
            <person name="Hasing T."/>
            <person name="Tang H."/>
            <person name="Brym M."/>
            <person name="Khazi F."/>
            <person name="Huang T."/>
            <person name="Chambers A.H."/>
        </authorList>
    </citation>
    <scope>NUCLEOTIDE SEQUENCE [LARGE SCALE GENOMIC DNA]</scope>
    <source>
        <tissue evidence="1">Leaf</tissue>
    </source>
</reference>
<accession>A0A835VAL1</accession>
<gene>
    <name evidence="1" type="ORF">HPP92_004653</name>
</gene>
<dbReference type="EMBL" id="JADCNM010000002">
    <property type="protein sequence ID" value="KAG0493659.1"/>
    <property type="molecule type" value="Genomic_DNA"/>
</dbReference>
<name>A0A835VAL1_VANPL</name>
<organism evidence="1 2">
    <name type="scientific">Vanilla planifolia</name>
    <name type="common">Vanilla</name>
    <dbReference type="NCBI Taxonomy" id="51239"/>
    <lineage>
        <taxon>Eukaryota</taxon>
        <taxon>Viridiplantae</taxon>
        <taxon>Streptophyta</taxon>
        <taxon>Embryophyta</taxon>
        <taxon>Tracheophyta</taxon>
        <taxon>Spermatophyta</taxon>
        <taxon>Magnoliopsida</taxon>
        <taxon>Liliopsida</taxon>
        <taxon>Asparagales</taxon>
        <taxon>Orchidaceae</taxon>
        <taxon>Vanilloideae</taxon>
        <taxon>Vanilleae</taxon>
        <taxon>Vanilla</taxon>
    </lineage>
</organism>
<dbReference type="Proteomes" id="UP000639772">
    <property type="component" value="Unassembled WGS sequence"/>
</dbReference>
<evidence type="ECO:0000313" key="2">
    <source>
        <dbReference type="Proteomes" id="UP000639772"/>
    </source>
</evidence>
<comment type="caution">
    <text evidence="1">The sequence shown here is derived from an EMBL/GenBank/DDBJ whole genome shotgun (WGS) entry which is preliminary data.</text>
</comment>
<protein>
    <submittedName>
        <fullName evidence="1">Uncharacterized protein</fullName>
    </submittedName>
</protein>
<dbReference type="AlphaFoldDB" id="A0A835VAL1"/>
<evidence type="ECO:0000313" key="1">
    <source>
        <dbReference type="EMBL" id="KAG0493659.1"/>
    </source>
</evidence>